<comment type="caution">
    <text evidence="3">The sequence shown here is derived from an EMBL/GenBank/DDBJ whole genome shotgun (WGS) entry which is preliminary data.</text>
</comment>
<dbReference type="SUPFAM" id="SSF56300">
    <property type="entry name" value="Metallo-dependent phosphatases"/>
    <property type="match status" value="1"/>
</dbReference>
<dbReference type="Pfam" id="PF09587">
    <property type="entry name" value="PGA_cap"/>
    <property type="match status" value="1"/>
</dbReference>
<comment type="similarity">
    <text evidence="1">Belongs to the CapA family.</text>
</comment>
<accession>A0ABS2RCD1</accession>
<dbReference type="InterPro" id="IPR029052">
    <property type="entry name" value="Metallo-depent_PP-like"/>
</dbReference>
<dbReference type="EMBL" id="JAFBFH010000043">
    <property type="protein sequence ID" value="MBM7717307.1"/>
    <property type="molecule type" value="Genomic_DNA"/>
</dbReference>
<feature type="domain" description="Capsule synthesis protein CapA" evidence="2">
    <location>
        <begin position="57"/>
        <end position="302"/>
    </location>
</feature>
<protein>
    <submittedName>
        <fullName evidence="3">Poly-gamma-glutamate synthesis protein (Capsule biosynthesis protein)</fullName>
    </submittedName>
</protein>
<dbReference type="InterPro" id="IPR052169">
    <property type="entry name" value="CW_Biosynth-Accessory"/>
</dbReference>
<dbReference type="PANTHER" id="PTHR33393">
    <property type="entry name" value="POLYGLUTAMINE SYNTHESIS ACCESSORY PROTEIN RV0574C-RELATED"/>
    <property type="match status" value="1"/>
</dbReference>
<dbReference type="SMART" id="SM00854">
    <property type="entry name" value="PGA_cap"/>
    <property type="match status" value="1"/>
</dbReference>
<dbReference type="InterPro" id="IPR019079">
    <property type="entry name" value="Capsule_synth_CapA"/>
</dbReference>
<sequence>MKNKVYLFLVFLGLASVLFFYGVSSEQRKRHSPHQGFETMPAKEINLRPKSFETEATIAGIGDILIHDKLYNDARSHNGYDFSPMFSHIKQLLRKPDLLIANQESIPGGEELGISGYPRFNSPHEIVDALQDAGIDFVTTANNHSLDKGESGILNAIRYYEKKNMNYTGTFKSSEDKARIRIVEVKGIRIAILAYAEHFNGLRVPDGKEYLVSKLEKHNVLSDIEKVKKEADVVVVALHWGDEYVRQPNATQKELAKEFIFNGADIILGHHPHVLQPIQFLKQKDGKKGMVVYSLGNFLSGQDLNYRDIGGMIEITVKKVGIPGNTVTTIEKVNFHPTFTGNEGRKNYRVFPIDQAAKHGWTNENSRSINTFMHIP</sequence>
<dbReference type="Gene3D" id="3.60.21.10">
    <property type="match status" value="1"/>
</dbReference>
<reference evidence="3 4" key="1">
    <citation type="submission" date="2021-01" db="EMBL/GenBank/DDBJ databases">
        <title>Genomic Encyclopedia of Type Strains, Phase IV (KMG-IV): sequencing the most valuable type-strain genomes for metagenomic binning, comparative biology and taxonomic classification.</title>
        <authorList>
            <person name="Goeker M."/>
        </authorList>
    </citation>
    <scope>NUCLEOTIDE SEQUENCE [LARGE SCALE GENOMIC DNA]</scope>
    <source>
        <strain evidence="3 4">DSM 105453</strain>
    </source>
</reference>
<dbReference type="Proteomes" id="UP000823485">
    <property type="component" value="Unassembled WGS sequence"/>
</dbReference>
<dbReference type="RefSeq" id="WP_077113438.1">
    <property type="nucleotide sequence ID" value="NZ_JAFBFH010000043.1"/>
</dbReference>
<evidence type="ECO:0000313" key="4">
    <source>
        <dbReference type="Proteomes" id="UP000823485"/>
    </source>
</evidence>
<dbReference type="PANTHER" id="PTHR33393:SF12">
    <property type="entry name" value="CAPSULE BIOSYNTHESIS PROTEIN CAPA"/>
    <property type="match status" value="1"/>
</dbReference>
<name>A0ABS2RCD1_9BACI</name>
<organism evidence="3 4">
    <name type="scientific">Siminovitchia thermophila</name>
    <dbReference type="NCBI Taxonomy" id="1245522"/>
    <lineage>
        <taxon>Bacteria</taxon>
        <taxon>Bacillati</taxon>
        <taxon>Bacillota</taxon>
        <taxon>Bacilli</taxon>
        <taxon>Bacillales</taxon>
        <taxon>Bacillaceae</taxon>
        <taxon>Siminovitchia</taxon>
    </lineage>
</organism>
<dbReference type="CDD" id="cd07381">
    <property type="entry name" value="MPP_CapA"/>
    <property type="match status" value="1"/>
</dbReference>
<evidence type="ECO:0000259" key="2">
    <source>
        <dbReference type="SMART" id="SM00854"/>
    </source>
</evidence>
<keyword evidence="4" id="KW-1185">Reference proteome</keyword>
<proteinExistence type="inferred from homology"/>
<evidence type="ECO:0000256" key="1">
    <source>
        <dbReference type="ARBA" id="ARBA00005662"/>
    </source>
</evidence>
<evidence type="ECO:0000313" key="3">
    <source>
        <dbReference type="EMBL" id="MBM7717307.1"/>
    </source>
</evidence>
<gene>
    <name evidence="3" type="ORF">JOC94_004334</name>
</gene>